<protein>
    <submittedName>
        <fullName evidence="2">Uncharacterized protein</fullName>
    </submittedName>
</protein>
<proteinExistence type="predicted"/>
<evidence type="ECO:0000256" key="1">
    <source>
        <dbReference type="SAM" id="SignalP"/>
    </source>
</evidence>
<evidence type="ECO:0000313" key="3">
    <source>
        <dbReference type="Proteomes" id="UP000066549"/>
    </source>
</evidence>
<evidence type="ECO:0000313" key="2">
    <source>
        <dbReference type="EMBL" id="AKO66245.1"/>
    </source>
</evidence>
<reference evidence="2 3" key="1">
    <citation type="submission" date="2015-03" db="EMBL/GenBank/DDBJ databases">
        <title>Comparative analysis of the OM43 clade including a novel species from Red Sea uncovers genomic and metabolic diversity among marine methylotrophs.</title>
        <authorList>
            <person name="Jimenez-Infante F."/>
            <person name="Ngugi D.K."/>
            <person name="Vinu M."/>
            <person name="Alam I."/>
            <person name="Kamau A."/>
            <person name="Blom J."/>
            <person name="Bajic V.B."/>
            <person name="Stingl U."/>
        </authorList>
    </citation>
    <scope>NUCLEOTIDE SEQUENCE [LARGE SCALE GENOMIC DNA]</scope>
    <source>
        <strain evidence="2 3">MBRSH7</strain>
    </source>
</reference>
<accession>A0A0H4J2K6</accession>
<gene>
    <name evidence="2" type="ORF">VI33_06135</name>
</gene>
<feature type="signal peptide" evidence="1">
    <location>
        <begin position="1"/>
        <end position="17"/>
    </location>
</feature>
<name>A0A0H4J2K6_9PROT</name>
<dbReference type="EMBL" id="CP011002">
    <property type="protein sequence ID" value="AKO66245.1"/>
    <property type="molecule type" value="Genomic_DNA"/>
</dbReference>
<dbReference type="AlphaFoldDB" id="A0A0H4J2K6"/>
<feature type="chain" id="PRO_5005206288" evidence="1">
    <location>
        <begin position="18"/>
        <end position="134"/>
    </location>
</feature>
<sequence length="134" mass="15142">MNKFLFSFCLLTSSVFANDFTGTYQCEGNDVSEGAYQGEVIMKKIPEFSKDNYASYDFVLKVPGFGDYYGFASANGLDVAVYFALDDRKNEDYGVGIAKFKQSENQSWSFHKFYFEPGYKGGNTGFEDCIQVKK</sequence>
<keyword evidence="1" id="KW-0732">Signal</keyword>
<dbReference type="Proteomes" id="UP000066549">
    <property type="component" value="Chromosome"/>
</dbReference>
<organism evidence="2 3">
    <name type="scientific">Methylophilales bacterium MBRS-H7</name>
    <dbReference type="NCBI Taxonomy" id="1623450"/>
    <lineage>
        <taxon>Bacteria</taxon>
        <taxon>Pseudomonadati</taxon>
        <taxon>Pseudomonadota</taxon>
        <taxon>Betaproteobacteria</taxon>
        <taxon>Nitrosomonadales</taxon>
        <taxon>OM43 clade</taxon>
    </lineage>
</organism>
<keyword evidence="3" id="KW-1185">Reference proteome</keyword>